<gene>
    <name evidence="4" type="ordered locus">MTR_4g088785</name>
    <name evidence="5" type="ORF">MtrunA17_Chr4g0047251</name>
</gene>
<name>A0A072UMP6_MEDTR</name>
<dbReference type="Proteomes" id="UP000265566">
    <property type="component" value="Chromosome 4"/>
</dbReference>
<dbReference type="Pfam" id="PF04765">
    <property type="entry name" value="TOD1_MUCI70"/>
    <property type="match status" value="1"/>
</dbReference>
<reference evidence="8" key="4">
    <citation type="journal article" date="2018" name="Nat. Plants">
        <title>Whole-genome landscape of Medicago truncatula symbiotic genes.</title>
        <authorList>
            <person name="Pecrix Y."/>
            <person name="Staton S.E."/>
            <person name="Sallet E."/>
            <person name="Lelandais-Briere C."/>
            <person name="Moreau S."/>
            <person name="Carrere S."/>
            <person name="Blein T."/>
            <person name="Jardinaud M.F."/>
            <person name="Latrasse D."/>
            <person name="Zouine M."/>
            <person name="Zahm M."/>
            <person name="Kreplak J."/>
            <person name="Mayjonade B."/>
            <person name="Satge C."/>
            <person name="Perez M."/>
            <person name="Cauet S."/>
            <person name="Marande W."/>
            <person name="Chantry-Darmon C."/>
            <person name="Lopez-Roques C."/>
            <person name="Bouchez O."/>
            <person name="Berard A."/>
            <person name="Debelle F."/>
            <person name="Munos S."/>
            <person name="Bendahmane A."/>
            <person name="Berges H."/>
            <person name="Niebel A."/>
            <person name="Buitink J."/>
            <person name="Frugier F."/>
            <person name="Benhamed M."/>
            <person name="Crespi M."/>
            <person name="Gouzy J."/>
            <person name="Gamas P."/>
        </authorList>
    </citation>
    <scope>NUCLEOTIDE SEQUENCE [LARGE SCALE GENOMIC DNA]</scope>
    <source>
        <strain evidence="8">cv. Jemalong A17</strain>
    </source>
</reference>
<feature type="region of interest" description="Disordered" evidence="1">
    <location>
        <begin position="476"/>
        <end position="531"/>
    </location>
</feature>
<evidence type="ECO:0000313" key="8">
    <source>
        <dbReference type="Proteomes" id="UP000265566"/>
    </source>
</evidence>
<feature type="domain" description="TOD1/MUCI70 glycosyltransferase-like" evidence="3">
    <location>
        <begin position="147"/>
        <end position="460"/>
    </location>
</feature>
<dbReference type="STRING" id="3880.A0A072UMP6"/>
<evidence type="ECO:0000256" key="1">
    <source>
        <dbReference type="SAM" id="MobiDB-lite"/>
    </source>
</evidence>
<dbReference type="PANTHER" id="PTHR12956:SF56">
    <property type="entry name" value="DUF616 FAMILY PROTEIN"/>
    <property type="match status" value="1"/>
</dbReference>
<dbReference type="Proteomes" id="UP000002051">
    <property type="component" value="Chromosome 4"/>
</dbReference>
<dbReference type="HOGENOM" id="CLU_027685_2_0_1"/>
<evidence type="ECO:0000313" key="5">
    <source>
        <dbReference type="EMBL" id="RHN62423.1"/>
    </source>
</evidence>
<proteinExistence type="predicted"/>
<dbReference type="EMBL" id="PSQE01000004">
    <property type="protein sequence ID" value="RHN62423.1"/>
    <property type="molecule type" value="Genomic_DNA"/>
</dbReference>
<keyword evidence="2" id="KW-1133">Transmembrane helix</keyword>
<dbReference type="PANTHER" id="PTHR12956">
    <property type="entry name" value="ALKALINE CERAMIDASE-RELATED"/>
    <property type="match status" value="1"/>
</dbReference>
<organism evidence="4 7">
    <name type="scientific">Medicago truncatula</name>
    <name type="common">Barrel medic</name>
    <name type="synonym">Medicago tribuloides</name>
    <dbReference type="NCBI Taxonomy" id="3880"/>
    <lineage>
        <taxon>Eukaryota</taxon>
        <taxon>Viridiplantae</taxon>
        <taxon>Streptophyta</taxon>
        <taxon>Embryophyta</taxon>
        <taxon>Tracheophyta</taxon>
        <taxon>Spermatophyta</taxon>
        <taxon>Magnoliopsida</taxon>
        <taxon>eudicotyledons</taxon>
        <taxon>Gunneridae</taxon>
        <taxon>Pentapetalae</taxon>
        <taxon>rosids</taxon>
        <taxon>fabids</taxon>
        <taxon>Fabales</taxon>
        <taxon>Fabaceae</taxon>
        <taxon>Papilionoideae</taxon>
        <taxon>50 kb inversion clade</taxon>
        <taxon>NPAAA clade</taxon>
        <taxon>Hologalegina</taxon>
        <taxon>IRL clade</taxon>
        <taxon>Trifolieae</taxon>
        <taxon>Medicago</taxon>
    </lineage>
</organism>
<dbReference type="EMBL" id="CM001220">
    <property type="protein sequence ID" value="KEH31064.1"/>
    <property type="molecule type" value="Genomic_DNA"/>
</dbReference>
<dbReference type="EnsemblPlants" id="KEH31064">
    <property type="protein sequence ID" value="KEH31064"/>
    <property type="gene ID" value="MTR_4g088785"/>
</dbReference>
<accession>A0A072UMP6</accession>
<evidence type="ECO:0000313" key="4">
    <source>
        <dbReference type="EMBL" id="KEH31064.1"/>
    </source>
</evidence>
<evidence type="ECO:0000313" key="7">
    <source>
        <dbReference type="Proteomes" id="UP000002051"/>
    </source>
</evidence>
<feature type="compositionally biased region" description="Basic residues" evidence="1">
    <location>
        <begin position="504"/>
        <end position="521"/>
    </location>
</feature>
<evidence type="ECO:0000313" key="6">
    <source>
        <dbReference type="EnsemblPlants" id="KEH31064"/>
    </source>
</evidence>
<reference evidence="4 7" key="1">
    <citation type="journal article" date="2011" name="Nature">
        <title>The Medicago genome provides insight into the evolution of rhizobial symbioses.</title>
        <authorList>
            <person name="Young N.D."/>
            <person name="Debelle F."/>
            <person name="Oldroyd G.E."/>
            <person name="Geurts R."/>
            <person name="Cannon S.B."/>
            <person name="Udvardi M.K."/>
            <person name="Benedito V.A."/>
            <person name="Mayer K.F."/>
            <person name="Gouzy J."/>
            <person name="Schoof H."/>
            <person name="Van de Peer Y."/>
            <person name="Proost S."/>
            <person name="Cook D.R."/>
            <person name="Meyers B.C."/>
            <person name="Spannagl M."/>
            <person name="Cheung F."/>
            <person name="De Mita S."/>
            <person name="Krishnakumar V."/>
            <person name="Gundlach H."/>
            <person name="Zhou S."/>
            <person name="Mudge J."/>
            <person name="Bharti A.K."/>
            <person name="Murray J.D."/>
            <person name="Naoumkina M.A."/>
            <person name="Rosen B."/>
            <person name="Silverstein K.A."/>
            <person name="Tang H."/>
            <person name="Rombauts S."/>
            <person name="Zhao P.X."/>
            <person name="Zhou P."/>
            <person name="Barbe V."/>
            <person name="Bardou P."/>
            <person name="Bechner M."/>
            <person name="Bellec A."/>
            <person name="Berger A."/>
            <person name="Berges H."/>
            <person name="Bidwell S."/>
            <person name="Bisseling T."/>
            <person name="Choisne N."/>
            <person name="Couloux A."/>
            <person name="Denny R."/>
            <person name="Deshpande S."/>
            <person name="Dai X."/>
            <person name="Doyle J.J."/>
            <person name="Dudez A.M."/>
            <person name="Farmer A.D."/>
            <person name="Fouteau S."/>
            <person name="Franken C."/>
            <person name="Gibelin C."/>
            <person name="Gish J."/>
            <person name="Goldstein S."/>
            <person name="Gonzalez A.J."/>
            <person name="Green P.J."/>
            <person name="Hallab A."/>
            <person name="Hartog M."/>
            <person name="Hua A."/>
            <person name="Humphray S.J."/>
            <person name="Jeong D.H."/>
            <person name="Jing Y."/>
            <person name="Jocker A."/>
            <person name="Kenton S.M."/>
            <person name="Kim D.J."/>
            <person name="Klee K."/>
            <person name="Lai H."/>
            <person name="Lang C."/>
            <person name="Lin S."/>
            <person name="Macmil S.L."/>
            <person name="Magdelenat G."/>
            <person name="Matthews L."/>
            <person name="McCorrison J."/>
            <person name="Monaghan E.L."/>
            <person name="Mun J.H."/>
            <person name="Najar F.Z."/>
            <person name="Nicholson C."/>
            <person name="Noirot C."/>
            <person name="O'Bleness M."/>
            <person name="Paule C.R."/>
            <person name="Poulain J."/>
            <person name="Prion F."/>
            <person name="Qin B."/>
            <person name="Qu C."/>
            <person name="Retzel E.F."/>
            <person name="Riddle C."/>
            <person name="Sallet E."/>
            <person name="Samain S."/>
            <person name="Samson N."/>
            <person name="Sanders I."/>
            <person name="Saurat O."/>
            <person name="Scarpelli C."/>
            <person name="Schiex T."/>
            <person name="Segurens B."/>
            <person name="Severin A.J."/>
            <person name="Sherrier D.J."/>
            <person name="Shi R."/>
            <person name="Sims S."/>
            <person name="Singer S.R."/>
            <person name="Sinharoy S."/>
            <person name="Sterck L."/>
            <person name="Viollet A."/>
            <person name="Wang B.B."/>
            <person name="Wang K."/>
            <person name="Wang M."/>
            <person name="Wang X."/>
            <person name="Warfsmann J."/>
            <person name="Weissenbach J."/>
            <person name="White D.D."/>
            <person name="White J.D."/>
            <person name="Wiley G.B."/>
            <person name="Wincker P."/>
            <person name="Xing Y."/>
            <person name="Yang L."/>
            <person name="Yao Z."/>
            <person name="Ying F."/>
            <person name="Zhai J."/>
            <person name="Zhou L."/>
            <person name="Zuber A."/>
            <person name="Denarie J."/>
            <person name="Dixon R.A."/>
            <person name="May G.D."/>
            <person name="Schwartz D.C."/>
            <person name="Rogers J."/>
            <person name="Quetier F."/>
            <person name="Town C.D."/>
            <person name="Roe B.A."/>
        </authorList>
    </citation>
    <scope>NUCLEOTIDE SEQUENCE [LARGE SCALE GENOMIC DNA]</scope>
    <source>
        <strain evidence="4">A17</strain>
        <strain evidence="6 7">cv. Jemalong A17</strain>
    </source>
</reference>
<reference evidence="6" key="3">
    <citation type="submission" date="2015-04" db="UniProtKB">
        <authorList>
            <consortium name="EnsemblPlants"/>
        </authorList>
    </citation>
    <scope>IDENTIFICATION</scope>
    <source>
        <strain evidence="6">cv. Jemalong A17</strain>
    </source>
</reference>
<keyword evidence="7" id="KW-1185">Reference proteome</keyword>
<reference evidence="4 7" key="2">
    <citation type="journal article" date="2014" name="BMC Genomics">
        <title>An improved genome release (version Mt4.0) for the model legume Medicago truncatula.</title>
        <authorList>
            <person name="Tang H."/>
            <person name="Krishnakumar V."/>
            <person name="Bidwell S."/>
            <person name="Rosen B."/>
            <person name="Chan A."/>
            <person name="Zhou S."/>
            <person name="Gentzbittel L."/>
            <person name="Childs K.L."/>
            <person name="Yandell M."/>
            <person name="Gundlach H."/>
            <person name="Mayer K.F."/>
            <person name="Schwartz D.C."/>
            <person name="Town C.D."/>
        </authorList>
    </citation>
    <scope>GENOME REANNOTATION</scope>
    <source>
        <strain evidence="4">A17</strain>
        <strain evidence="6 7">cv. Jemalong A17</strain>
    </source>
</reference>
<evidence type="ECO:0000256" key="2">
    <source>
        <dbReference type="SAM" id="Phobius"/>
    </source>
</evidence>
<dbReference type="InterPro" id="IPR006852">
    <property type="entry name" value="TOD1_MUCI70"/>
</dbReference>
<keyword evidence="2" id="KW-0472">Membrane</keyword>
<keyword evidence="2" id="KW-0812">Transmembrane</keyword>
<sequence length="531" mass="60039">MLKEKEKEQLFLWIFKFAGRKKVGMLFLCLTLISAAVFIWVFYVGKGEDSREGNTVQSIRVNESVSMSDSLSEVSTEKIALLPSPPNYFLGYHLPIGHPCNSFTLPPPPADKKRTGPRPCPVCYLPVEEAIARMPTLTSPSPVLQNLMYVYEENFSRGAEFGGSEFGGYPTLKQRNESFDVRESMSVHCGFVRGTKPGRNTGFDIDEDDLLEMDQCNGVVVASAIFGNFDEINEPKNISDYSGKTVCFLMFVDEETEKYLRGSGRLGISKKIGLWRVIVARNLPYTDARRTGKIPKLLLHRLVPNARYSIWADGKLELVADPYQILERFLWRKNATFAISKHYRRFDVFVEAEANKAAGKYKNASIDSQIEFYKKEGLTPYAEAKLPLISDVPEGCVIVREHVPISNLFTCLWFNEVDRFTSRDQLSFSTVRDKILSRVDFHFNMFLDCERRNFVIQKYHRDLLLRLAPPVTTAQIPLPSPPPPLPMLETSPEKVVASPVGRGPGRRGKDKRSGSKRHRKVVAGSTENEAS</sequence>
<protein>
    <submittedName>
        <fullName evidence="4">DUF616 family protein</fullName>
    </submittedName>
</protein>
<dbReference type="AlphaFoldDB" id="A0A072UMP6"/>
<dbReference type="InterPro" id="IPR048354">
    <property type="entry name" value="TOD1_MUCI70_glycTrfase_dom"/>
</dbReference>
<feature type="transmembrane region" description="Helical" evidence="2">
    <location>
        <begin position="23"/>
        <end position="43"/>
    </location>
</feature>
<reference evidence="5" key="5">
    <citation type="journal article" date="2018" name="Nat. Plants">
        <title>Whole-genome landscape of Medicago truncatula symbiotic genes.</title>
        <authorList>
            <person name="Pecrix Y."/>
            <person name="Gamas P."/>
            <person name="Carrere S."/>
        </authorList>
    </citation>
    <scope>NUCLEOTIDE SEQUENCE</scope>
    <source>
        <tissue evidence="5">Leaves</tissue>
    </source>
</reference>
<dbReference type="Gramene" id="rna24999">
    <property type="protein sequence ID" value="RHN62423.1"/>
    <property type="gene ID" value="gene24999"/>
</dbReference>
<evidence type="ECO:0000259" key="3">
    <source>
        <dbReference type="Pfam" id="PF04765"/>
    </source>
</evidence>